<dbReference type="Proteomes" id="UP001501777">
    <property type="component" value="Unassembled WGS sequence"/>
</dbReference>
<dbReference type="EMBL" id="BAAASG010000007">
    <property type="protein sequence ID" value="GAA2491089.1"/>
    <property type="molecule type" value="Genomic_DNA"/>
</dbReference>
<dbReference type="Gene3D" id="3.40.50.2020">
    <property type="match status" value="1"/>
</dbReference>
<proteinExistence type="predicted"/>
<dbReference type="InterPro" id="IPR029057">
    <property type="entry name" value="PRTase-like"/>
</dbReference>
<organism evidence="3 4">
    <name type="scientific">Streptomyces longisporus</name>
    <dbReference type="NCBI Taxonomy" id="1948"/>
    <lineage>
        <taxon>Bacteria</taxon>
        <taxon>Bacillati</taxon>
        <taxon>Actinomycetota</taxon>
        <taxon>Actinomycetes</taxon>
        <taxon>Kitasatosporales</taxon>
        <taxon>Streptomycetaceae</taxon>
        <taxon>Streptomyces</taxon>
    </lineage>
</organism>
<protein>
    <recommendedName>
        <fullName evidence="2">Phosphoribosyltransferase domain-containing protein</fullName>
    </recommendedName>
</protein>
<evidence type="ECO:0000313" key="4">
    <source>
        <dbReference type="Proteomes" id="UP001501777"/>
    </source>
</evidence>
<feature type="region of interest" description="Disordered" evidence="1">
    <location>
        <begin position="44"/>
        <end position="73"/>
    </location>
</feature>
<evidence type="ECO:0000313" key="3">
    <source>
        <dbReference type="EMBL" id="GAA2491089.1"/>
    </source>
</evidence>
<dbReference type="CDD" id="cd06223">
    <property type="entry name" value="PRTases_typeI"/>
    <property type="match status" value="1"/>
</dbReference>
<evidence type="ECO:0000256" key="1">
    <source>
        <dbReference type="SAM" id="MobiDB-lite"/>
    </source>
</evidence>
<sequence>MTGGSRVRVLRRGPCRCARSAGSLRAASTLTLLLNGPGAAPAVAAHPARWSSRTDTTHRGTEGQPGRVLRPAPAGYAGDRTEGAVCAREGVATAMQFHDRTEAGRELAERLRIQQEKGVLPHPVVLALPRGGVAVAREVARALDAPLDVLVVRKIGAPFQEELGVGAIVGDDDPLLDEAALVQLGLTRAMLAPVVERERKELHRRERLYRQGRPAPDLTGRTAIVVDDGLATGSTARAALRYVRRQAPERLVLAVPVGSPHAADQMRAQADEVLCLHRPASFMAVGLYYERFEQLTDEDVLRALHTTAG</sequence>
<dbReference type="Gene3D" id="3.30.1310.20">
    <property type="entry name" value="PRTase-like"/>
    <property type="match status" value="1"/>
</dbReference>
<dbReference type="SUPFAM" id="SSF53271">
    <property type="entry name" value="PRTase-like"/>
    <property type="match status" value="1"/>
</dbReference>
<keyword evidence="4" id="KW-1185">Reference proteome</keyword>
<dbReference type="InterPro" id="IPR000836">
    <property type="entry name" value="PRTase_dom"/>
</dbReference>
<feature type="domain" description="Phosphoribosyltransferase" evidence="2">
    <location>
        <begin position="122"/>
        <end position="277"/>
    </location>
</feature>
<evidence type="ECO:0000259" key="2">
    <source>
        <dbReference type="Pfam" id="PF00156"/>
    </source>
</evidence>
<reference evidence="4" key="1">
    <citation type="journal article" date="2019" name="Int. J. Syst. Evol. Microbiol.">
        <title>The Global Catalogue of Microorganisms (GCM) 10K type strain sequencing project: providing services to taxonomists for standard genome sequencing and annotation.</title>
        <authorList>
            <consortium name="The Broad Institute Genomics Platform"/>
            <consortium name="The Broad Institute Genome Sequencing Center for Infectious Disease"/>
            <person name="Wu L."/>
            <person name="Ma J."/>
        </authorList>
    </citation>
    <scope>NUCLEOTIDE SEQUENCE [LARGE SCALE GENOMIC DNA]</scope>
    <source>
        <strain evidence="4">JCM 4395</strain>
    </source>
</reference>
<gene>
    <name evidence="3" type="ORF">GCM10010276_33090</name>
</gene>
<name>A0ABP5Z2H3_STRLO</name>
<dbReference type="Pfam" id="PF00156">
    <property type="entry name" value="Pribosyltran"/>
    <property type="match status" value="1"/>
</dbReference>
<accession>A0ABP5Z2H3</accession>
<comment type="caution">
    <text evidence="3">The sequence shown here is derived from an EMBL/GenBank/DDBJ whole genome shotgun (WGS) entry which is preliminary data.</text>
</comment>